<dbReference type="GO" id="GO:0005783">
    <property type="term" value="C:endoplasmic reticulum"/>
    <property type="evidence" value="ECO:0007669"/>
    <property type="project" value="TreeGrafter"/>
</dbReference>
<proteinExistence type="predicted"/>
<keyword evidence="1" id="KW-0040">ANK repeat</keyword>
<dbReference type="Gene3D" id="1.25.40.20">
    <property type="entry name" value="Ankyrin repeat-containing domain"/>
    <property type="match status" value="1"/>
</dbReference>
<evidence type="ECO:0000313" key="2">
    <source>
        <dbReference type="EMBL" id="CAG6781639.1"/>
    </source>
</evidence>
<dbReference type="InterPro" id="IPR036770">
    <property type="entry name" value="Ankyrin_rpt-contain_sf"/>
</dbReference>
<accession>A0A8D9BAJ7</accession>
<feature type="repeat" description="ANK" evidence="1">
    <location>
        <begin position="131"/>
        <end position="164"/>
    </location>
</feature>
<dbReference type="InterPro" id="IPR002110">
    <property type="entry name" value="Ankyrin_rpt"/>
</dbReference>
<dbReference type="Pfam" id="PF12796">
    <property type="entry name" value="Ank_2"/>
    <property type="match status" value="1"/>
</dbReference>
<dbReference type="GO" id="GO:0051721">
    <property type="term" value="F:protein phosphatase 2A binding"/>
    <property type="evidence" value="ECO:0007669"/>
    <property type="project" value="TreeGrafter"/>
</dbReference>
<name>A0A8D9BAJ7_9HEMI</name>
<dbReference type="PANTHER" id="PTHR12349">
    <property type="entry name" value="ANKYRIN REPEAT AND LEM DOMAIN-CONTAINING PROTEIN 2"/>
    <property type="match status" value="1"/>
</dbReference>
<organism evidence="2">
    <name type="scientific">Cacopsylla melanoneura</name>
    <dbReference type="NCBI Taxonomy" id="428564"/>
    <lineage>
        <taxon>Eukaryota</taxon>
        <taxon>Metazoa</taxon>
        <taxon>Ecdysozoa</taxon>
        <taxon>Arthropoda</taxon>
        <taxon>Hexapoda</taxon>
        <taxon>Insecta</taxon>
        <taxon>Pterygota</taxon>
        <taxon>Neoptera</taxon>
        <taxon>Paraneoptera</taxon>
        <taxon>Hemiptera</taxon>
        <taxon>Sternorrhyncha</taxon>
        <taxon>Psylloidea</taxon>
        <taxon>Psyllidae</taxon>
        <taxon>Psyllinae</taxon>
        <taxon>Cacopsylla</taxon>
    </lineage>
</organism>
<dbReference type="AlphaFoldDB" id="A0A8D9BAJ7"/>
<protein>
    <submittedName>
        <fullName evidence="2">Ankyrin repeat and LEM domain-containing protein 2</fullName>
    </submittedName>
</protein>
<dbReference type="SMART" id="SM00248">
    <property type="entry name" value="ANK"/>
    <property type="match status" value="2"/>
</dbReference>
<sequence>MMEAIQIRCSPRHHLEKPSPFKSLKSQELVKLRKLIEKGNLAEVKKLVWENPRYLVSSGDFPTILHEGCRYNALHVSTKALNAPMTHLLLETIGDPAFTTLLYDGPPTAHTYIERSDILLDLYLNTPDKALNETPLHFASKFGSVECVRRLITCSKTQVNARNKEGKTPLDIMQSHMVTMLLATYLEVKRICQVRARITMKHSNHIICI</sequence>
<dbReference type="SUPFAM" id="SSF48403">
    <property type="entry name" value="Ankyrin repeat"/>
    <property type="match status" value="1"/>
</dbReference>
<evidence type="ECO:0000256" key="1">
    <source>
        <dbReference type="PROSITE-ProRule" id="PRU00023"/>
    </source>
</evidence>
<reference evidence="2" key="1">
    <citation type="submission" date="2021-05" db="EMBL/GenBank/DDBJ databases">
        <authorList>
            <person name="Alioto T."/>
            <person name="Alioto T."/>
            <person name="Gomez Garrido J."/>
        </authorList>
    </citation>
    <scope>NUCLEOTIDE SEQUENCE</scope>
</reference>
<dbReference type="PROSITE" id="PS50088">
    <property type="entry name" value="ANK_REPEAT"/>
    <property type="match status" value="1"/>
</dbReference>
<dbReference type="EMBL" id="HBUF01623891">
    <property type="protein sequence ID" value="CAG6781639.1"/>
    <property type="molecule type" value="Transcribed_RNA"/>
</dbReference>
<dbReference type="PANTHER" id="PTHR12349:SF4">
    <property type="entry name" value="ANKYRIN REPEAT AND LEM DOMAIN-CONTAINING PROTEIN 2"/>
    <property type="match status" value="1"/>
</dbReference>